<dbReference type="RefSeq" id="WP_265508491.1">
    <property type="nucleotide sequence ID" value="NZ_JAOTBE010000081.1"/>
</dbReference>
<evidence type="ECO:0000256" key="8">
    <source>
        <dbReference type="ARBA" id="ARBA00023004"/>
    </source>
</evidence>
<feature type="transmembrane region" description="Helical" evidence="13">
    <location>
        <begin position="38"/>
        <end position="57"/>
    </location>
</feature>
<comment type="similarity">
    <text evidence="13">Belongs to the COX15/CtaA family. Type 2 subfamily.</text>
</comment>
<evidence type="ECO:0000313" key="14">
    <source>
        <dbReference type="EMBL" id="MFC0200699.1"/>
    </source>
</evidence>
<evidence type="ECO:0000256" key="7">
    <source>
        <dbReference type="ARBA" id="ARBA00023002"/>
    </source>
</evidence>
<sequence length="381" mass="42332">MAKRPVFQEISDPTAARPVQTTGMIDARPKGARRAIRLWLMVLFAMVLAMIVVGGATRLTGSGLSITEWAPVTGTIPPMNAADWQREFDAYRQIPQYQEVNRGMSLTDFQYIYWWEWSHRLLGRLVGLVWALGFLFFWATSRIPAGWTPRLLALGALGGLQGAIGWWMVSSGLTEGMVRVASYRLATHLGIAFVILGLITWYVLHLSRSEAELLRARRAGEGKLFSMSTGLMHLAFLQILLGALVAGIDAGRTYTGWPTMGGEWIPSAIWDPALGWRNLFENAALVQFVHRMTGYLLAIFGVVVWLRARRSPHPVTRGAFTVMIVALAAQIGLGIMNVIHASPLHLALTHQFGAVVLFAMILRARHHARYPHETSIRGVTR</sequence>
<feature type="transmembrane region" description="Helical" evidence="13">
    <location>
        <begin position="224"/>
        <end position="248"/>
    </location>
</feature>
<feature type="transmembrane region" description="Helical" evidence="13">
    <location>
        <begin position="121"/>
        <end position="139"/>
    </location>
</feature>
<keyword evidence="9 13" id="KW-0350">Heme biosynthesis</keyword>
<evidence type="ECO:0000256" key="11">
    <source>
        <dbReference type="ARBA" id="ARBA00044501"/>
    </source>
</evidence>
<dbReference type="EC" id="1.17.99.9" evidence="13"/>
<evidence type="ECO:0000256" key="12">
    <source>
        <dbReference type="ARBA" id="ARBA00048044"/>
    </source>
</evidence>
<evidence type="ECO:0000256" key="13">
    <source>
        <dbReference type="HAMAP-Rule" id="MF_01665"/>
    </source>
</evidence>
<comment type="function">
    <text evidence="13">Catalyzes the conversion of heme O to heme A by two successive hydroxylations of the methyl group at C8. The first hydroxylation forms heme I, the second hydroxylation results in an unstable dihydroxymethyl group, which spontaneously dehydrates, resulting in the formyl group of heme A.</text>
</comment>
<keyword evidence="6 13" id="KW-1133">Transmembrane helix</keyword>
<keyword evidence="10 13" id="KW-0472">Membrane</keyword>
<evidence type="ECO:0000256" key="3">
    <source>
        <dbReference type="ARBA" id="ARBA00022475"/>
    </source>
</evidence>
<feature type="binding site" description="axial binding residue" evidence="13">
    <location>
        <position position="350"/>
    </location>
    <ligand>
        <name>heme</name>
        <dbReference type="ChEBI" id="CHEBI:30413"/>
    </ligand>
    <ligandPart>
        <name>Fe</name>
        <dbReference type="ChEBI" id="CHEBI:18248"/>
    </ligandPart>
</feature>
<comment type="subunit">
    <text evidence="13">Interacts with CtaB.</text>
</comment>
<dbReference type="NCBIfam" id="NF045570">
    <property type="entry name" value="HemSynCtaAAlphapr"/>
    <property type="match status" value="1"/>
</dbReference>
<feature type="transmembrane region" description="Helical" evidence="13">
    <location>
        <begin position="288"/>
        <end position="306"/>
    </location>
</feature>
<comment type="catalytic activity">
    <reaction evidence="12">
        <text>Fe(II)-heme o + 2 A + H2O = Fe(II)-heme a + 2 AH2</text>
        <dbReference type="Rhea" id="RHEA:63388"/>
        <dbReference type="ChEBI" id="CHEBI:13193"/>
        <dbReference type="ChEBI" id="CHEBI:15377"/>
        <dbReference type="ChEBI" id="CHEBI:17499"/>
        <dbReference type="ChEBI" id="CHEBI:60530"/>
        <dbReference type="ChEBI" id="CHEBI:61715"/>
        <dbReference type="EC" id="1.17.99.9"/>
    </reaction>
    <physiologicalReaction direction="left-to-right" evidence="12">
        <dbReference type="Rhea" id="RHEA:63389"/>
    </physiologicalReaction>
</comment>
<keyword evidence="15" id="KW-1185">Reference proteome</keyword>
<evidence type="ECO:0000256" key="6">
    <source>
        <dbReference type="ARBA" id="ARBA00022989"/>
    </source>
</evidence>
<dbReference type="Pfam" id="PF02628">
    <property type="entry name" value="COX15-CtaA"/>
    <property type="match status" value="1"/>
</dbReference>
<keyword evidence="4 13" id="KW-0812">Transmembrane</keyword>
<accession>A0ABV6CIW5</accession>
<keyword evidence="8 13" id="KW-0408">Iron</keyword>
<feature type="binding site" description="axial binding residue" evidence="13">
    <location>
        <position position="290"/>
    </location>
    <ligand>
        <name>heme</name>
        <dbReference type="ChEBI" id="CHEBI:30413"/>
    </ligand>
    <ligandPart>
        <name>Fe</name>
        <dbReference type="ChEBI" id="CHEBI:18248"/>
    </ligandPart>
</feature>
<keyword evidence="7 13" id="KW-0560">Oxidoreductase</keyword>
<dbReference type="Proteomes" id="UP001589795">
    <property type="component" value="Unassembled WGS sequence"/>
</dbReference>
<comment type="cofactor">
    <cofactor evidence="1 13">
        <name>heme b</name>
        <dbReference type="ChEBI" id="CHEBI:60344"/>
    </cofactor>
</comment>
<feature type="transmembrane region" description="Helical" evidence="13">
    <location>
        <begin position="181"/>
        <end position="204"/>
    </location>
</feature>
<organism evidence="14 15">
    <name type="scientific">Paracoccus rhizosphaerae</name>
    <dbReference type="NCBI Taxonomy" id="1133347"/>
    <lineage>
        <taxon>Bacteria</taxon>
        <taxon>Pseudomonadati</taxon>
        <taxon>Pseudomonadota</taxon>
        <taxon>Alphaproteobacteria</taxon>
        <taxon>Rhodobacterales</taxon>
        <taxon>Paracoccaceae</taxon>
        <taxon>Paracoccus</taxon>
    </lineage>
</organism>
<dbReference type="InterPro" id="IPR003780">
    <property type="entry name" value="COX15/CtaA_fam"/>
</dbReference>
<protein>
    <recommendedName>
        <fullName evidence="13">Heme A synthase</fullName>
        <shortName evidence="13">HAS</shortName>
        <ecNumber evidence="13">1.17.99.9</ecNumber>
    </recommendedName>
    <alternativeName>
        <fullName evidence="13">Cytochrome aa3-controlling protein</fullName>
    </alternativeName>
</protein>
<evidence type="ECO:0000256" key="9">
    <source>
        <dbReference type="ARBA" id="ARBA00023133"/>
    </source>
</evidence>
<dbReference type="PANTHER" id="PTHR23289">
    <property type="entry name" value="CYTOCHROME C OXIDASE ASSEMBLY PROTEIN COX15"/>
    <property type="match status" value="1"/>
</dbReference>
<comment type="pathway">
    <text evidence="11 13">Porphyrin-containing compound metabolism; heme A biosynthesis; heme A from heme O: step 1/1.</text>
</comment>
<evidence type="ECO:0000256" key="2">
    <source>
        <dbReference type="ARBA" id="ARBA00004141"/>
    </source>
</evidence>
<feature type="transmembrane region" description="Helical" evidence="13">
    <location>
        <begin position="318"/>
        <end position="339"/>
    </location>
</feature>
<comment type="caution">
    <text evidence="14">The sequence shown here is derived from an EMBL/GenBank/DDBJ whole genome shotgun (WGS) entry which is preliminary data.</text>
</comment>
<keyword evidence="3 13" id="KW-1003">Cell membrane</keyword>
<evidence type="ECO:0000256" key="5">
    <source>
        <dbReference type="ARBA" id="ARBA00022723"/>
    </source>
</evidence>
<gene>
    <name evidence="13 14" type="primary">ctaA</name>
    <name evidence="14" type="ORF">ACFFIZ_10320</name>
</gene>
<dbReference type="InterPro" id="IPR023754">
    <property type="entry name" value="HemeA_Synthase_type2"/>
</dbReference>
<dbReference type="InterPro" id="IPR054616">
    <property type="entry name" value="HemA_synt_rhodobact"/>
</dbReference>
<dbReference type="PANTHER" id="PTHR23289:SF2">
    <property type="entry name" value="CYTOCHROME C OXIDASE ASSEMBLY PROTEIN COX15 HOMOLOG"/>
    <property type="match status" value="1"/>
</dbReference>
<evidence type="ECO:0000256" key="4">
    <source>
        <dbReference type="ARBA" id="ARBA00022692"/>
    </source>
</evidence>
<dbReference type="GO" id="GO:0120547">
    <property type="term" value="F:heme A synthase activity"/>
    <property type="evidence" value="ECO:0007669"/>
    <property type="project" value="UniProtKB-EC"/>
</dbReference>
<reference evidence="14 15" key="1">
    <citation type="submission" date="2024-09" db="EMBL/GenBank/DDBJ databases">
        <authorList>
            <person name="Sun Q."/>
            <person name="Mori K."/>
        </authorList>
    </citation>
    <scope>NUCLEOTIDE SEQUENCE [LARGE SCALE GENOMIC DNA]</scope>
    <source>
        <strain evidence="14 15">CCM 7904</strain>
    </source>
</reference>
<feature type="transmembrane region" description="Helical" evidence="13">
    <location>
        <begin position="345"/>
        <end position="362"/>
    </location>
</feature>
<name>A0ABV6CIW5_9RHOB</name>
<keyword evidence="5 13" id="KW-0479">Metal-binding</keyword>
<evidence type="ECO:0000256" key="1">
    <source>
        <dbReference type="ARBA" id="ARBA00001970"/>
    </source>
</evidence>
<evidence type="ECO:0000313" key="15">
    <source>
        <dbReference type="Proteomes" id="UP001589795"/>
    </source>
</evidence>
<dbReference type="EMBL" id="JBHLWQ010000092">
    <property type="protein sequence ID" value="MFC0200699.1"/>
    <property type="molecule type" value="Genomic_DNA"/>
</dbReference>
<proteinExistence type="inferred from homology"/>
<comment type="subcellular location">
    <subcellularLocation>
        <location evidence="13">Cell membrane</location>
        <topology evidence="13">Multi-pass membrane protein</topology>
    </subcellularLocation>
    <subcellularLocation>
        <location evidence="2">Membrane</location>
        <topology evidence="2">Multi-pass membrane protein</topology>
    </subcellularLocation>
</comment>
<feature type="transmembrane region" description="Helical" evidence="13">
    <location>
        <begin position="151"/>
        <end position="169"/>
    </location>
</feature>
<dbReference type="HAMAP" id="MF_01665">
    <property type="entry name" value="HemeA_synth_type2"/>
    <property type="match status" value="1"/>
</dbReference>
<evidence type="ECO:0000256" key="10">
    <source>
        <dbReference type="ARBA" id="ARBA00023136"/>
    </source>
</evidence>